<proteinExistence type="predicted"/>
<accession>A0A372KNN9</accession>
<comment type="caution">
    <text evidence="2">The sequence shown here is derived from an EMBL/GenBank/DDBJ whole genome shotgun (WGS) entry which is preliminary data.</text>
</comment>
<evidence type="ECO:0000313" key="1">
    <source>
        <dbReference type="EMBL" id="RFU51823.1"/>
    </source>
</evidence>
<evidence type="ECO:0000313" key="2">
    <source>
        <dbReference type="EMBL" id="RFU53911.1"/>
    </source>
</evidence>
<evidence type="ECO:0000313" key="3">
    <source>
        <dbReference type="Proteomes" id="UP000262901"/>
    </source>
</evidence>
<evidence type="ECO:0000313" key="4">
    <source>
        <dbReference type="Proteomes" id="UP000264056"/>
    </source>
</evidence>
<dbReference type="AlphaFoldDB" id="A0A372KNN9"/>
<gene>
    <name evidence="1" type="ORF">DDV22_01740</name>
    <name evidence="2" type="ORF">DDV23_02240</name>
</gene>
<dbReference type="EMBL" id="QVQZ01000002">
    <property type="protein sequence ID" value="RFU53911.1"/>
    <property type="molecule type" value="Genomic_DNA"/>
</dbReference>
<keyword evidence="4" id="KW-1185">Reference proteome</keyword>
<dbReference type="Proteomes" id="UP000262901">
    <property type="component" value="Unassembled WGS sequence"/>
</dbReference>
<dbReference type="EMBL" id="QVQY01000002">
    <property type="protein sequence ID" value="RFU51823.1"/>
    <property type="molecule type" value="Genomic_DNA"/>
</dbReference>
<dbReference type="Proteomes" id="UP000264056">
    <property type="component" value="Unassembled WGS sequence"/>
</dbReference>
<reference evidence="2 3" key="2">
    <citation type="submission" date="2018-08" db="EMBL/GenBank/DDBJ databases">
        <title>Draft genome of Streptococcus sp. nov. Z1.</title>
        <authorList>
            <person name="Tian Z."/>
        </authorList>
    </citation>
    <scope>NUCLEOTIDE SEQUENCE [LARGE SCALE GENOMIC DNA]</scope>
    <source>
        <strain evidence="2">Z1</strain>
        <strain evidence="3">Z1(2018)</strain>
    </source>
</reference>
<protein>
    <submittedName>
        <fullName evidence="2">Uncharacterized protein</fullName>
    </submittedName>
</protein>
<name>A0A372KNN9_9STRE</name>
<reference evidence="1 4" key="1">
    <citation type="submission" date="2018-08" db="EMBL/GenBank/DDBJ databases">
        <title>Draft genome of Streptococcus sp .nov. Z2.</title>
        <authorList>
            <person name="Tian Z."/>
        </authorList>
    </citation>
    <scope>NUCLEOTIDE SEQUENCE [LARGE SCALE GENOMIC DNA]</scope>
    <source>
        <strain evidence="1 4">Z2</strain>
    </source>
</reference>
<organism evidence="2 3">
    <name type="scientific">Streptococcus chenjunshii</name>
    <dbReference type="NCBI Taxonomy" id="2173853"/>
    <lineage>
        <taxon>Bacteria</taxon>
        <taxon>Bacillati</taxon>
        <taxon>Bacillota</taxon>
        <taxon>Bacilli</taxon>
        <taxon>Lactobacillales</taxon>
        <taxon>Streptococcaceae</taxon>
        <taxon>Streptococcus</taxon>
    </lineage>
</organism>
<sequence length="71" mass="7867">MHVHHNVFVIPFITGFEPYFIWLAGAKTLAADNPAYQGTCLPVTADNPAYSRSTAEPVSYYIIFGLQFKTG</sequence>